<dbReference type="KEGG" id="cee:CENDO_02540"/>
<dbReference type="Gene3D" id="1.10.10.10">
    <property type="entry name" value="Winged helix-like DNA-binding domain superfamily/Winged helix DNA-binding domain"/>
    <property type="match status" value="3"/>
</dbReference>
<feature type="domain" description="Putative host cell surface-exposed lipoprotein Ltp-like HTH region" evidence="2">
    <location>
        <begin position="220"/>
        <end position="260"/>
    </location>
</feature>
<dbReference type="InterPro" id="IPR011434">
    <property type="entry name" value="Ltp-like_HTH"/>
</dbReference>
<feature type="region of interest" description="Disordered" evidence="1">
    <location>
        <begin position="83"/>
        <end position="116"/>
    </location>
</feature>
<dbReference type="InterPro" id="IPR036388">
    <property type="entry name" value="WH-like_DNA-bd_sf"/>
</dbReference>
<evidence type="ECO:0000313" key="3">
    <source>
        <dbReference type="EMBL" id="QCB27806.1"/>
    </source>
</evidence>
<reference evidence="3 4" key="1">
    <citation type="submission" date="2019-04" db="EMBL/GenBank/DDBJ databases">
        <title>Corynebacterium endometrii sp. nov., isolated from the uterus of a cow with endometritis.</title>
        <authorList>
            <person name="Ballas P."/>
            <person name="Ruckert C."/>
            <person name="Wagener K."/>
            <person name="Drillich M."/>
            <person name="Kaempfer P."/>
            <person name="Busse H.-J."/>
            <person name="Ehling-Schulz M."/>
        </authorList>
    </citation>
    <scope>NUCLEOTIDE SEQUENCE [LARGE SCALE GENOMIC DNA]</scope>
    <source>
        <strain evidence="3 4">LMM-1653</strain>
    </source>
</reference>
<dbReference type="Proteomes" id="UP000296352">
    <property type="component" value="Chromosome"/>
</dbReference>
<keyword evidence="3" id="KW-0449">Lipoprotein</keyword>
<feature type="region of interest" description="Disordered" evidence="1">
    <location>
        <begin position="1"/>
        <end position="56"/>
    </location>
</feature>
<feature type="domain" description="Putative host cell surface-exposed lipoprotein Ltp-like HTH region" evidence="2">
    <location>
        <begin position="170"/>
        <end position="217"/>
    </location>
</feature>
<organism evidence="3 4">
    <name type="scientific">Corynebacterium endometrii</name>
    <dbReference type="NCBI Taxonomy" id="2488819"/>
    <lineage>
        <taxon>Bacteria</taxon>
        <taxon>Bacillati</taxon>
        <taxon>Actinomycetota</taxon>
        <taxon>Actinomycetes</taxon>
        <taxon>Mycobacteriales</taxon>
        <taxon>Corynebacteriaceae</taxon>
        <taxon>Corynebacterium</taxon>
    </lineage>
</organism>
<proteinExistence type="predicted"/>
<dbReference type="Pfam" id="PF07553">
    <property type="entry name" value="Lipoprotein_Ltp"/>
    <property type="match status" value="3"/>
</dbReference>
<evidence type="ECO:0000256" key="1">
    <source>
        <dbReference type="SAM" id="MobiDB-lite"/>
    </source>
</evidence>
<keyword evidence="4" id="KW-1185">Reference proteome</keyword>
<gene>
    <name evidence="3" type="ORF">CENDO_02540</name>
</gene>
<sequence length="269" mass="29130">MSERSPYGPPHRNDPQQPYGPPQPSPLPHAPQEDGQHYENLQFNATTPPMPEPKKKKGGCFKWGAIAIAVVLGVGAIGNIAGGGDPENSTGATASNEEDRNALGGELGAPAAGEDESVPLEHRNALRSAENYLDFTSFSEAGLLEQLTSEYADNYPEDAAQYAMDNIDVDWNAEALESAQDYVDSLHFSQSGLLEQLTSEYADKFTPERAQYAVDNVDVDYTEEAKQAAASYQELSPMSREELIGQLSSEYGDGFTYDQAIAGADSLEW</sequence>
<accession>A0A4P7QFT0</accession>
<feature type="domain" description="Putative host cell surface-exposed lipoprotein Ltp-like HTH region" evidence="2">
    <location>
        <begin position="122"/>
        <end position="167"/>
    </location>
</feature>
<name>A0A4P7QFT0_9CORY</name>
<feature type="compositionally biased region" description="Low complexity" evidence="1">
    <location>
        <begin position="102"/>
        <end position="112"/>
    </location>
</feature>
<evidence type="ECO:0000259" key="2">
    <source>
        <dbReference type="Pfam" id="PF07553"/>
    </source>
</evidence>
<dbReference type="AlphaFoldDB" id="A0A4P7QFT0"/>
<protein>
    <submittedName>
        <fullName evidence="3">Host cell surface-exposed lipoprotein</fullName>
    </submittedName>
</protein>
<evidence type="ECO:0000313" key="4">
    <source>
        <dbReference type="Proteomes" id="UP000296352"/>
    </source>
</evidence>
<dbReference type="RefSeq" id="WP_246014348.1">
    <property type="nucleotide sequence ID" value="NZ_CP039247.1"/>
</dbReference>
<feature type="compositionally biased region" description="Pro residues" evidence="1">
    <location>
        <begin position="18"/>
        <end position="29"/>
    </location>
</feature>
<dbReference type="EMBL" id="CP039247">
    <property type="protein sequence ID" value="QCB27806.1"/>
    <property type="molecule type" value="Genomic_DNA"/>
</dbReference>